<dbReference type="Proteomes" id="UP000202036">
    <property type="component" value="Segment"/>
</dbReference>
<dbReference type="RefSeq" id="YP_009130654.1">
    <property type="nucleotide sequence ID" value="NC_026816.1"/>
</dbReference>
<protein>
    <submittedName>
        <fullName evidence="7">Replicase small protein</fullName>
    </submittedName>
</protein>
<accession>A0A0E3DE32</accession>
<dbReference type="PROSITE" id="PS51657">
    <property type="entry name" value="PSRV_HELICASE"/>
    <property type="match status" value="1"/>
</dbReference>
<dbReference type="InterPro" id="IPR002588">
    <property type="entry name" value="Alphavirus-like_MT_dom"/>
</dbReference>
<evidence type="ECO:0000259" key="6">
    <source>
        <dbReference type="PROSITE" id="PS51743"/>
    </source>
</evidence>
<evidence type="ECO:0000256" key="2">
    <source>
        <dbReference type="ARBA" id="ARBA00022741"/>
    </source>
</evidence>
<dbReference type="GO" id="GO:0016556">
    <property type="term" value="P:mRNA modification"/>
    <property type="evidence" value="ECO:0007669"/>
    <property type="project" value="InterPro"/>
</dbReference>
<sequence length="1152" mass="130453">MAHINDLATISGAPAAAVDKVVSELACKKIYDDTVSTLQSLDRRPKIHFSRALSQDQVALVSKAYPEFNVQFTGTTNSVHNLAGGLRALELEWMMTQIPYGCPTYDIGGNFSAHMLKGRSYVHCCNPMLDIRDIARVQGYHENIQRYICKHSKFAASDTHQQRAGLHRFSRALPEYQIEAFEIYQNNTSLITCNDKFQDCKIPVEDGSYAVALHSIYDIDSHELGPALLRKGVRTMYAVFHMSEEVAMGYSEGTLPEIGASFSRQGEDILFSFHEESTLAYKHKFKNLLAYTTRTFFPASTRYVYFKEFLCSRVCTKFVKFSLVDTFCLNKSVFRHQADIDDELDFCWEKNSLCCSLAEQTPIFTDKALMSVWFPKGSKCVLVPIFDGFFEKSEHISESWELVDKTFVYTVLNHIQTYQAKQLTFQNVLSFCESIRSRVVVNGTSVRSEWDIPLELISKLSLSLFLIAKFNNLKADTVVNSFDFKKRGVFSLMKSKFKEFMQEHTQPLTCWLLNKGFVKSVEDRLEIRDVNLMMTFEDSIRLSLNGDGEVRKVNVGACLEECEKLYILASEITKNFPSVNFDQEKFRQFCDNMKVDVDTVSKVLVGLDYKGISDFTLAGLGHSECRESALAATLCEIPESEKSKRKEKISVVQSRVLGGVLRDSSPPKEHFVINDRLETKKIWREKKTFDMDIAGVSGEKNMSFTLLDDDGVETDLSDMHGKLVKEFPGLHKKKVLAYTGTVKERQMKNAVDYYAATISASLNNLQKLVHDYMPGQTKGFKSYGVYDCASKTWLLTPPTHGHAWGVADTDEGDKVVYLSADKEDQKNLLCPKNWKRVAVSAESMLFSAMKIYQRLLNIEIKEPQCKIVLVDGVPGCGKSAEIIERCNLQEDLVLCAGRNAAEMLRGRLNKLGKGATNVNVRTIDSFLMNPMPISFDTVWVDEGLMVHTGIINFIALFAKAKVINVFGDTKQIPFLNRVMDFDYPDELRTLVVDNVEMRSVTKRCPLDVTLQLNEIYKRHVTSSSTVEKSLEVKNLIGAAEFEPSRYPEDFDQVIVFTQAEKQTLKKRGYKSVHTVHEVQGETFNKVALVRLDPTQLSIAEKGSPHLLVALSRHTHRLVYYTVKLDALSSLIEKLNNVPSFILQTFRVDSSAK</sequence>
<proteinExistence type="predicted"/>
<dbReference type="Pfam" id="PF01660">
    <property type="entry name" value="Vmethyltransf"/>
    <property type="match status" value="1"/>
</dbReference>
<dbReference type="GO" id="GO:0003723">
    <property type="term" value="F:RNA binding"/>
    <property type="evidence" value="ECO:0007669"/>
    <property type="project" value="InterPro"/>
</dbReference>
<dbReference type="Pfam" id="PF01443">
    <property type="entry name" value="Viral_helicase1"/>
    <property type="match status" value="1"/>
</dbReference>
<dbReference type="Gene3D" id="3.40.50.300">
    <property type="entry name" value="P-loop containing nucleotide triphosphate hydrolases"/>
    <property type="match status" value="2"/>
</dbReference>
<evidence type="ECO:0000256" key="4">
    <source>
        <dbReference type="ARBA" id="ARBA00022840"/>
    </source>
</evidence>
<dbReference type="InterPro" id="IPR027351">
    <property type="entry name" value="(+)RNA_virus_helicase_core_dom"/>
</dbReference>
<dbReference type="KEGG" id="vg:24092877"/>
<keyword evidence="8" id="KW-1185">Reference proteome</keyword>
<dbReference type="InterPro" id="IPR027417">
    <property type="entry name" value="P-loop_NTPase"/>
</dbReference>
<evidence type="ECO:0000259" key="5">
    <source>
        <dbReference type="PROSITE" id="PS51657"/>
    </source>
</evidence>
<keyword evidence="1" id="KW-0808">Transferase</keyword>
<keyword evidence="3" id="KW-0378">Hydrolase</keyword>
<dbReference type="GO" id="GO:0005524">
    <property type="term" value="F:ATP binding"/>
    <property type="evidence" value="ECO:0007669"/>
    <property type="project" value="UniProtKB-KW"/>
</dbReference>
<feature type="domain" description="(+)RNA virus helicase C-terminal" evidence="5">
    <location>
        <begin position="844"/>
        <end position="1152"/>
    </location>
</feature>
<reference evidence="7 8" key="1">
    <citation type="submission" date="2014-01" db="EMBL/GenBank/DDBJ databases">
        <title>Molecular characterization of a new tobamovirus, Plumeria mosaic virus.</title>
        <authorList>
            <person name="Kumar A."/>
            <person name="Mandal B."/>
        </authorList>
    </citation>
    <scope>NUCLEOTIDE SEQUENCE [LARGE SCALE GENOMIC DNA]</scope>
    <source>
        <strain evidence="7">Plu-Ind-1</strain>
    </source>
</reference>
<dbReference type="Gene3D" id="3.30.450.420">
    <property type="match status" value="1"/>
</dbReference>
<keyword evidence="2" id="KW-0547">Nucleotide-binding</keyword>
<feature type="domain" description="Alphavirus-like MT" evidence="6">
    <location>
        <begin position="71"/>
        <end position="292"/>
    </location>
</feature>
<dbReference type="OrthoDB" id="1460at10239"/>
<organism evidence="7 8">
    <name type="scientific">Plumeria mosaic virus</name>
    <dbReference type="NCBI Taxonomy" id="1501716"/>
    <lineage>
        <taxon>Viruses</taxon>
        <taxon>Riboviria</taxon>
        <taxon>Orthornavirae</taxon>
        <taxon>Kitrinoviricota</taxon>
        <taxon>Alsuviricetes</taxon>
        <taxon>Martellivirales</taxon>
        <taxon>Virgaviridae</taxon>
        <taxon>Tobamovirus</taxon>
        <taxon>Tobamovirus plumeriae</taxon>
    </lineage>
</organism>
<dbReference type="GeneID" id="24092877"/>
<evidence type="ECO:0000256" key="1">
    <source>
        <dbReference type="ARBA" id="ARBA00022679"/>
    </source>
</evidence>
<dbReference type="EMBL" id="KJ395757">
    <property type="protein sequence ID" value="AIA57391.1"/>
    <property type="molecule type" value="Genomic_RNA"/>
</dbReference>
<dbReference type="GO" id="GO:0006396">
    <property type="term" value="P:RNA processing"/>
    <property type="evidence" value="ECO:0007669"/>
    <property type="project" value="InterPro"/>
</dbReference>
<dbReference type="PROSITE" id="PS51743">
    <property type="entry name" value="ALPHAVIRUS_MT"/>
    <property type="match status" value="1"/>
</dbReference>
<evidence type="ECO:0000313" key="8">
    <source>
        <dbReference type="Proteomes" id="UP000202036"/>
    </source>
</evidence>
<keyword evidence="4" id="KW-0067">ATP-binding</keyword>
<evidence type="ECO:0000256" key="3">
    <source>
        <dbReference type="ARBA" id="ARBA00022801"/>
    </source>
</evidence>
<evidence type="ECO:0000313" key="7">
    <source>
        <dbReference type="EMBL" id="AIA57391.1"/>
    </source>
</evidence>
<dbReference type="GO" id="GO:0016787">
    <property type="term" value="F:hydrolase activity"/>
    <property type="evidence" value="ECO:0007669"/>
    <property type="project" value="UniProtKB-KW"/>
</dbReference>
<dbReference type="GO" id="GO:0008174">
    <property type="term" value="F:mRNA methyltransferase activity"/>
    <property type="evidence" value="ECO:0007669"/>
    <property type="project" value="UniProtKB-UniRule"/>
</dbReference>
<dbReference type="SUPFAM" id="SSF52540">
    <property type="entry name" value="P-loop containing nucleoside triphosphate hydrolases"/>
    <property type="match status" value="1"/>
</dbReference>
<name>A0A0E3DE32_9VIRU</name>